<sequence>MDRSNSSNYLGIFDYVDESLEFTSKVADGAMVPVSQDQWTKLGSFQLLQQPGVGNGVEQWIELEPQHLVGEPGPSQYSMIPYNGGKVNGTADQDEKKKMKDRNYRERCKEEKRQMEIDLRRLAGENSHLKSVNKEMKKEKDSMNQNLQSAGAEINKLKSEFCKLKGYIGHQHILVEAFSQKIFSSNHVHEQIKMLRDEIARLSANVSSNKQMLEKKELLDKILHLQYQNKVLKVQVQALCEKISNEKNSEGA</sequence>
<evidence type="ECO:0000256" key="1">
    <source>
        <dbReference type="SAM" id="MobiDB-lite"/>
    </source>
</evidence>
<dbReference type="AlphaFoldDB" id="A0A7J7D7R1"/>
<keyword evidence="3" id="KW-1185">Reference proteome</keyword>
<gene>
    <name evidence="2" type="ORF">HS088_TW09G00408</name>
</gene>
<protein>
    <recommendedName>
        <fullName evidence="4">BZIP domain-containing protein</fullName>
    </recommendedName>
</protein>
<proteinExistence type="predicted"/>
<evidence type="ECO:0008006" key="4">
    <source>
        <dbReference type="Google" id="ProtNLM"/>
    </source>
</evidence>
<feature type="region of interest" description="Disordered" evidence="1">
    <location>
        <begin position="85"/>
        <end position="109"/>
    </location>
</feature>
<comment type="caution">
    <text evidence="2">The sequence shown here is derived from an EMBL/GenBank/DDBJ whole genome shotgun (WGS) entry which is preliminary data.</text>
</comment>
<dbReference type="OrthoDB" id="847227at2759"/>
<dbReference type="EMBL" id="JAAARO010000009">
    <property type="protein sequence ID" value="KAF5742363.1"/>
    <property type="molecule type" value="Genomic_DNA"/>
</dbReference>
<evidence type="ECO:0000313" key="3">
    <source>
        <dbReference type="Proteomes" id="UP000593562"/>
    </source>
</evidence>
<reference evidence="2 3" key="1">
    <citation type="journal article" date="2020" name="Nat. Commun.">
        <title>Genome of Tripterygium wilfordii and identification of cytochrome P450 involved in triptolide biosynthesis.</title>
        <authorList>
            <person name="Tu L."/>
            <person name="Su P."/>
            <person name="Zhang Z."/>
            <person name="Gao L."/>
            <person name="Wang J."/>
            <person name="Hu T."/>
            <person name="Zhou J."/>
            <person name="Zhang Y."/>
            <person name="Zhao Y."/>
            <person name="Liu Y."/>
            <person name="Song Y."/>
            <person name="Tong Y."/>
            <person name="Lu Y."/>
            <person name="Yang J."/>
            <person name="Xu C."/>
            <person name="Jia M."/>
            <person name="Peters R.J."/>
            <person name="Huang L."/>
            <person name="Gao W."/>
        </authorList>
    </citation>
    <scope>NUCLEOTIDE SEQUENCE [LARGE SCALE GENOMIC DNA]</scope>
    <source>
        <strain evidence="3">cv. XIE 37</strain>
        <tissue evidence="2">Leaf</tissue>
    </source>
</reference>
<dbReference type="InParanoid" id="A0A7J7D7R1"/>
<feature type="compositionally biased region" description="Basic and acidic residues" evidence="1">
    <location>
        <begin position="93"/>
        <end position="109"/>
    </location>
</feature>
<organism evidence="2 3">
    <name type="scientific">Tripterygium wilfordii</name>
    <name type="common">Thunder God vine</name>
    <dbReference type="NCBI Taxonomy" id="458696"/>
    <lineage>
        <taxon>Eukaryota</taxon>
        <taxon>Viridiplantae</taxon>
        <taxon>Streptophyta</taxon>
        <taxon>Embryophyta</taxon>
        <taxon>Tracheophyta</taxon>
        <taxon>Spermatophyta</taxon>
        <taxon>Magnoliopsida</taxon>
        <taxon>eudicotyledons</taxon>
        <taxon>Gunneridae</taxon>
        <taxon>Pentapetalae</taxon>
        <taxon>rosids</taxon>
        <taxon>fabids</taxon>
        <taxon>Celastrales</taxon>
        <taxon>Celastraceae</taxon>
        <taxon>Tripterygium</taxon>
    </lineage>
</organism>
<dbReference type="Proteomes" id="UP000593562">
    <property type="component" value="Unassembled WGS sequence"/>
</dbReference>
<evidence type="ECO:0000313" key="2">
    <source>
        <dbReference type="EMBL" id="KAF5742363.1"/>
    </source>
</evidence>
<accession>A0A7J7D7R1</accession>
<name>A0A7J7D7R1_TRIWF</name>